<feature type="domain" description="PKD" evidence="2">
    <location>
        <begin position="253"/>
        <end position="299"/>
    </location>
</feature>
<dbReference type="Pfam" id="PF18483">
    <property type="entry name" value="Lectin_L-type_dom"/>
    <property type="match status" value="1"/>
</dbReference>
<dbReference type="Gene3D" id="2.60.40.10">
    <property type="entry name" value="Immunoglobulins"/>
    <property type="match status" value="3"/>
</dbReference>
<dbReference type="InterPro" id="IPR035986">
    <property type="entry name" value="PKD_dom_sf"/>
</dbReference>
<keyword evidence="1" id="KW-0732">Signal</keyword>
<evidence type="ECO:0000259" key="2">
    <source>
        <dbReference type="PROSITE" id="PS50093"/>
    </source>
</evidence>
<evidence type="ECO:0000313" key="3">
    <source>
        <dbReference type="EMBL" id="UYQ93119.1"/>
    </source>
</evidence>
<dbReference type="Proteomes" id="UP001162741">
    <property type="component" value="Chromosome"/>
</dbReference>
<dbReference type="InterPro" id="IPR056573">
    <property type="entry name" value="Lectin_L-type_dom"/>
</dbReference>
<dbReference type="InterPro" id="IPR000601">
    <property type="entry name" value="PKD_dom"/>
</dbReference>
<dbReference type="InterPro" id="IPR050258">
    <property type="entry name" value="Leguminous_Lectin"/>
</dbReference>
<feature type="domain" description="PKD" evidence="2">
    <location>
        <begin position="425"/>
        <end position="482"/>
    </location>
</feature>
<evidence type="ECO:0000313" key="4">
    <source>
        <dbReference type="Proteomes" id="UP001162741"/>
    </source>
</evidence>
<dbReference type="NCBIfam" id="TIGR04131">
    <property type="entry name" value="Bac_Flav_CTERM"/>
    <property type="match status" value="1"/>
</dbReference>
<feature type="signal peptide" evidence="1">
    <location>
        <begin position="1"/>
        <end position="20"/>
    </location>
</feature>
<dbReference type="PROSITE" id="PS50093">
    <property type="entry name" value="PKD"/>
    <property type="match status" value="3"/>
</dbReference>
<protein>
    <submittedName>
        <fullName evidence="3">PKD domain-containing protein</fullName>
    </submittedName>
</protein>
<dbReference type="SMART" id="SM00089">
    <property type="entry name" value="PKD"/>
    <property type="match status" value="3"/>
</dbReference>
<accession>A0ABY6J496</accession>
<name>A0ABY6J496_9BACT</name>
<dbReference type="Pfam" id="PF13585">
    <property type="entry name" value="CHU_C"/>
    <property type="match status" value="1"/>
</dbReference>
<keyword evidence="4" id="KW-1185">Reference proteome</keyword>
<gene>
    <name evidence="3" type="ORF">MKQ68_23850</name>
</gene>
<dbReference type="InterPro" id="IPR013783">
    <property type="entry name" value="Ig-like_fold"/>
</dbReference>
<reference evidence="3" key="1">
    <citation type="submission" date="2022-10" db="EMBL/GenBank/DDBJ databases">
        <title>Chitinophaga sp. nov., isolated from soil.</title>
        <authorList>
            <person name="Jeon C.O."/>
        </authorList>
    </citation>
    <scope>NUCLEOTIDE SEQUENCE</scope>
    <source>
        <strain evidence="3">R8</strain>
    </source>
</reference>
<feature type="chain" id="PRO_5046643810" evidence="1">
    <location>
        <begin position="21"/>
        <end position="646"/>
    </location>
</feature>
<dbReference type="SUPFAM" id="SSF49299">
    <property type="entry name" value="PKD domain"/>
    <property type="match status" value="2"/>
</dbReference>
<dbReference type="CDD" id="cd00146">
    <property type="entry name" value="PKD"/>
    <property type="match status" value="3"/>
</dbReference>
<organism evidence="3 4">
    <name type="scientific">Chitinophaga horti</name>
    <dbReference type="NCBI Taxonomy" id="2920382"/>
    <lineage>
        <taxon>Bacteria</taxon>
        <taxon>Pseudomonadati</taxon>
        <taxon>Bacteroidota</taxon>
        <taxon>Chitinophagia</taxon>
        <taxon>Chitinophagales</taxon>
        <taxon>Chitinophagaceae</taxon>
        <taxon>Chitinophaga</taxon>
    </lineage>
</organism>
<dbReference type="PANTHER" id="PTHR32401:SF48">
    <property type="entry name" value="LEGUME LECTIN DOMAIN-CONTAINING PROTEIN"/>
    <property type="match status" value="1"/>
</dbReference>
<dbReference type="Pfam" id="PF18911">
    <property type="entry name" value="PKD_4"/>
    <property type="match status" value="3"/>
</dbReference>
<dbReference type="RefSeq" id="WP_264281250.1">
    <property type="nucleotide sequence ID" value="NZ_CP107006.1"/>
</dbReference>
<dbReference type="InterPro" id="IPR013320">
    <property type="entry name" value="ConA-like_dom_sf"/>
</dbReference>
<proteinExistence type="predicted"/>
<dbReference type="InterPro" id="IPR026341">
    <property type="entry name" value="T9SS_type_B"/>
</dbReference>
<dbReference type="Gene3D" id="2.60.120.200">
    <property type="match status" value="1"/>
</dbReference>
<dbReference type="InterPro" id="IPR022409">
    <property type="entry name" value="PKD/Chitinase_dom"/>
</dbReference>
<dbReference type="PANTHER" id="PTHR32401">
    <property type="entry name" value="CONCANAVALIN A-LIKE LECTIN FAMILY PROTEIN"/>
    <property type="match status" value="1"/>
</dbReference>
<sequence>MFRALPLITVLLFCAQLCLAQNNYILNGSAQQKSCNCYQLTADQGNQSGTAWNRNKISLTNSFVYTFDVNLGCKDNNGADGIGFILQTQGTSLGASGQGIGFAGVSPSVGILIDTWQNNNESDPPYDHVAIQINGVSNHSDTAHNLAGPVTALPNSDNIEDCNWHIFKVSWDAATQLLTVDMDGVNRLSLTKDLVTDVFNGDPMVYWGFAGSTGGSSNLQQFCAALRPQFASGQTIFCEGTPVQLYDNSSSFGSITRWFWDLGDGTTYLSTDPATPNPPIHNYQPGIYDVKLVIQDNSGCISDTLRQQVTLGTYPVPDFNAPALLCDGNASLFQDASTVRVGTINRWAWDFDNGQTSTRPSANINYAEGQYTVQLTVTTAEGCSASTTKTLDVLPAPNVAIAATPAVCLGEATAFTGSSLDASAPVINWTWDLGDQQTSQSAAFDHTYASGGQFTVRLFGTSANGCPSPTATATVRVVDVAAHAGRDTLIAVGQPLQLAGQGGSSFVWTPSTGLNNPLVANPVATLNADQTYILTSSTAEGCVDRDTINIKVYSGPEFWVPSGFTPNNDGVNDLFRVIAAGIPRIDYLRVFDRWGGQVFYTNQLSVPWDGTMNGRPMPIGTYVWTISGKDYTGKLVERKGTITLIR</sequence>
<dbReference type="SUPFAM" id="SSF49899">
    <property type="entry name" value="Concanavalin A-like lectins/glucanases"/>
    <property type="match status" value="1"/>
</dbReference>
<dbReference type="CDD" id="cd01951">
    <property type="entry name" value="lectin_L-type"/>
    <property type="match status" value="1"/>
</dbReference>
<evidence type="ECO:0000256" key="1">
    <source>
        <dbReference type="SAM" id="SignalP"/>
    </source>
</evidence>
<dbReference type="EMBL" id="CP107006">
    <property type="protein sequence ID" value="UYQ93119.1"/>
    <property type="molecule type" value="Genomic_DNA"/>
</dbReference>
<feature type="domain" description="PKD" evidence="2">
    <location>
        <begin position="347"/>
        <end position="393"/>
    </location>
</feature>